<feature type="compositionally biased region" description="Low complexity" evidence="1">
    <location>
        <begin position="367"/>
        <end position="386"/>
    </location>
</feature>
<feature type="transmembrane region" description="Helical" evidence="2">
    <location>
        <begin position="581"/>
        <end position="600"/>
    </location>
</feature>
<dbReference type="OrthoDB" id="74158at2759"/>
<feature type="transmembrane region" description="Helical" evidence="2">
    <location>
        <begin position="737"/>
        <end position="756"/>
    </location>
</feature>
<feature type="transmembrane region" description="Helical" evidence="2">
    <location>
        <begin position="785"/>
        <end position="804"/>
    </location>
</feature>
<dbReference type="SUPFAM" id="SSF103481">
    <property type="entry name" value="Multidrug resistance efflux transporter EmrE"/>
    <property type="match status" value="1"/>
</dbReference>
<dbReference type="PANTHER" id="PTHR22911">
    <property type="entry name" value="ACYL-MALONYL CONDENSING ENZYME-RELATED"/>
    <property type="match status" value="1"/>
</dbReference>
<proteinExistence type="predicted"/>
<comment type="caution">
    <text evidence="4">The sequence shown here is derived from an EMBL/GenBank/DDBJ whole genome shotgun (WGS) entry which is preliminary data.</text>
</comment>
<sequence>MRHASPTCALVGTDEVYAIDAAQVAAELECSARELLESLRDGEAAAFPIRQLPESGGGERRAVADEPVGQVEWHSNLAYRPPALAHTPAVRRALISTVPRDGRVEPSGEERDLMRFGAHPILLQALRQIADAGVDDVLIVGAGAKLETVRHVVHGSPLVRFMRVRFCDALADGAEAPRPAERHARSLLAARSEFDDGEPFLLCTADHCCESALVRALSDVELPSGVHGAVLTSSAAGVSAPHGCASGSLRVDADARGVVRAIGCGLSEELPIEAGLFLLDRTIFAALDRLDASAGASAGAGAPTRARTLSLGDALALLASERALLAVDAGARLWCSVDAMPLCAQAHVATLDSLELARGAEPRPAPRRSASASSPPPRAGAAASRASPYACATQLSHASDGPLTSPLLGDVAAAASDVQRERDAPVHEPPIAEVRSLLHLPLLPTGIDLISISTAIGASEPHGGAARAAPHRATHVARSPPSPRRGALDERLLVEIERAAGAEEALIEVVPVREGERALDTLKLTTTSAVGEPVHVQLTVQRSVPAIGWVILLVGLLCMSSSELGFRAVGDDVSLLVRLSWRFQLATLFLLPWALVRISSSGRVRASLAHPLHWLLVLVAAAGWWFHFLSFAVALLLMPAPAALLFNNMVPLILLAVRVLRCAPLTAAEGLGALVALGGSVILALSHSAHARGGARAPPAATVELPLLGAAIAFSGAFGGVAYMLACKRLRPVMEPVVQFALICFIAWLLMLPVVATQHDPHPARFGAGENDIFGWVRADKAARALGAAFVCEVMGNLSVVVALKYVSPLVVSVITLLSPLVAGFAGMAIGEPAPTVMAWVGMGTTLCGTAAVVVGASTSSTTVDIGLAH</sequence>
<gene>
    <name evidence="4" type="ORF">KFE25_004558</name>
</gene>
<dbReference type="EMBL" id="JAGTXO010000052">
    <property type="protein sequence ID" value="KAG8458417.1"/>
    <property type="molecule type" value="Genomic_DNA"/>
</dbReference>
<protein>
    <recommendedName>
        <fullName evidence="3">EamA domain-containing protein</fullName>
    </recommendedName>
</protein>
<dbReference type="Gene3D" id="3.90.550.10">
    <property type="entry name" value="Spore Coat Polysaccharide Biosynthesis Protein SpsA, Chain A"/>
    <property type="match status" value="1"/>
</dbReference>
<dbReference type="Pfam" id="PF00892">
    <property type="entry name" value="EamA"/>
    <property type="match status" value="1"/>
</dbReference>
<feature type="region of interest" description="Disordered" evidence="1">
    <location>
        <begin position="461"/>
        <end position="485"/>
    </location>
</feature>
<accession>A0A8J5XD31</accession>
<evidence type="ECO:0000259" key="3">
    <source>
        <dbReference type="Pfam" id="PF00892"/>
    </source>
</evidence>
<keyword evidence="5" id="KW-1185">Reference proteome</keyword>
<evidence type="ECO:0000256" key="1">
    <source>
        <dbReference type="SAM" id="MobiDB-lite"/>
    </source>
</evidence>
<dbReference type="PANTHER" id="PTHR22911:SF76">
    <property type="entry name" value="EAMA DOMAIN-CONTAINING PROTEIN"/>
    <property type="match status" value="1"/>
</dbReference>
<feature type="transmembrane region" description="Helical" evidence="2">
    <location>
        <begin position="642"/>
        <end position="660"/>
    </location>
</feature>
<feature type="domain" description="EamA" evidence="3">
    <location>
        <begin position="708"/>
        <end position="854"/>
    </location>
</feature>
<feature type="transmembrane region" description="Helical" evidence="2">
    <location>
        <begin position="811"/>
        <end position="831"/>
    </location>
</feature>
<feature type="transmembrane region" description="Helical" evidence="2">
    <location>
        <begin position="837"/>
        <end position="857"/>
    </location>
</feature>
<dbReference type="OMA" id="ETWFSIE"/>
<feature type="transmembrane region" description="Helical" evidence="2">
    <location>
        <begin position="612"/>
        <end position="636"/>
    </location>
</feature>
<dbReference type="GO" id="GO:0016020">
    <property type="term" value="C:membrane"/>
    <property type="evidence" value="ECO:0007669"/>
    <property type="project" value="InterPro"/>
</dbReference>
<dbReference type="AlphaFoldDB" id="A0A8J5XD31"/>
<keyword evidence="2" id="KW-0812">Transmembrane</keyword>
<feature type="region of interest" description="Disordered" evidence="1">
    <location>
        <begin position="359"/>
        <end position="386"/>
    </location>
</feature>
<dbReference type="InterPro" id="IPR037185">
    <property type="entry name" value="EmrE-like"/>
</dbReference>
<evidence type="ECO:0000256" key="2">
    <source>
        <dbReference type="SAM" id="Phobius"/>
    </source>
</evidence>
<evidence type="ECO:0000313" key="5">
    <source>
        <dbReference type="Proteomes" id="UP000751190"/>
    </source>
</evidence>
<dbReference type="SUPFAM" id="SSF53448">
    <property type="entry name" value="Nucleotide-diphospho-sugar transferases"/>
    <property type="match status" value="1"/>
</dbReference>
<dbReference type="InterPro" id="IPR000620">
    <property type="entry name" value="EamA_dom"/>
</dbReference>
<keyword evidence="2" id="KW-0472">Membrane</keyword>
<dbReference type="Proteomes" id="UP000751190">
    <property type="component" value="Unassembled WGS sequence"/>
</dbReference>
<organism evidence="4 5">
    <name type="scientific">Diacronema lutheri</name>
    <name type="common">Unicellular marine alga</name>
    <name type="synonym">Monochrysis lutheri</name>
    <dbReference type="NCBI Taxonomy" id="2081491"/>
    <lineage>
        <taxon>Eukaryota</taxon>
        <taxon>Haptista</taxon>
        <taxon>Haptophyta</taxon>
        <taxon>Pavlovophyceae</taxon>
        <taxon>Pavlovales</taxon>
        <taxon>Pavlovaceae</taxon>
        <taxon>Diacronema</taxon>
    </lineage>
</organism>
<dbReference type="InterPro" id="IPR029044">
    <property type="entry name" value="Nucleotide-diphossugar_trans"/>
</dbReference>
<keyword evidence="2" id="KW-1133">Transmembrane helix</keyword>
<feature type="transmembrane region" description="Helical" evidence="2">
    <location>
        <begin position="705"/>
        <end position="725"/>
    </location>
</feature>
<name>A0A8J5XD31_DIALT</name>
<reference evidence="4" key="1">
    <citation type="submission" date="2021-05" db="EMBL/GenBank/DDBJ databases">
        <title>The genome of the haptophyte Pavlova lutheri (Diacronema luteri, Pavlovales) - a model for lipid biosynthesis in eukaryotic algae.</title>
        <authorList>
            <person name="Hulatt C.J."/>
            <person name="Posewitz M.C."/>
        </authorList>
    </citation>
    <scope>NUCLEOTIDE SEQUENCE</scope>
    <source>
        <strain evidence="4">NIVA-4/92</strain>
    </source>
</reference>
<evidence type="ECO:0000313" key="4">
    <source>
        <dbReference type="EMBL" id="KAG8458417.1"/>
    </source>
</evidence>
<feature type="transmembrane region" description="Helical" evidence="2">
    <location>
        <begin position="667"/>
        <end position="685"/>
    </location>
</feature>